<organism evidence="1 2">
    <name type="scientific">Rhodocollybia butyracea</name>
    <dbReference type="NCBI Taxonomy" id="206335"/>
    <lineage>
        <taxon>Eukaryota</taxon>
        <taxon>Fungi</taxon>
        <taxon>Dikarya</taxon>
        <taxon>Basidiomycota</taxon>
        <taxon>Agaricomycotina</taxon>
        <taxon>Agaricomycetes</taxon>
        <taxon>Agaricomycetidae</taxon>
        <taxon>Agaricales</taxon>
        <taxon>Marasmiineae</taxon>
        <taxon>Omphalotaceae</taxon>
        <taxon>Rhodocollybia</taxon>
    </lineage>
</organism>
<evidence type="ECO:0000313" key="2">
    <source>
        <dbReference type="Proteomes" id="UP000772434"/>
    </source>
</evidence>
<comment type="caution">
    <text evidence="1">The sequence shown here is derived from an EMBL/GenBank/DDBJ whole genome shotgun (WGS) entry which is preliminary data.</text>
</comment>
<dbReference type="AlphaFoldDB" id="A0A9P5U5X0"/>
<accession>A0A9P5U5X0</accession>
<dbReference type="EMBL" id="JADNRY010000074">
    <property type="protein sequence ID" value="KAF9067396.1"/>
    <property type="molecule type" value="Genomic_DNA"/>
</dbReference>
<dbReference type="InterPro" id="IPR011009">
    <property type="entry name" value="Kinase-like_dom_sf"/>
</dbReference>
<dbReference type="PROSITE" id="PS00108">
    <property type="entry name" value="PROTEIN_KINASE_ST"/>
    <property type="match status" value="1"/>
</dbReference>
<name>A0A9P5U5X0_9AGAR</name>
<dbReference type="SUPFAM" id="SSF56112">
    <property type="entry name" value="Protein kinase-like (PK-like)"/>
    <property type="match status" value="1"/>
</dbReference>
<evidence type="ECO:0008006" key="3">
    <source>
        <dbReference type="Google" id="ProtNLM"/>
    </source>
</evidence>
<gene>
    <name evidence="1" type="ORF">BDP27DRAFT_1422955</name>
</gene>
<dbReference type="Proteomes" id="UP000772434">
    <property type="component" value="Unassembled WGS sequence"/>
</dbReference>
<dbReference type="InterPro" id="IPR008271">
    <property type="entry name" value="Ser/Thr_kinase_AS"/>
</dbReference>
<sequence>MDQREIVALDRVGQFVATGQVVVANQKKDAIVMHEAQGVTLRSLWVNDPGEIVEIRKRWISAIAEKAARIAKKHKMYHADLKDGNIVINMDAETEADRVPLEDMIDRVTLIDWGFYYKPKEKPFTTKSAVVRKVLENNWGLSATTPASSNNERKNWRKFFSKS</sequence>
<evidence type="ECO:0000313" key="1">
    <source>
        <dbReference type="EMBL" id="KAF9067396.1"/>
    </source>
</evidence>
<dbReference type="GO" id="GO:0004672">
    <property type="term" value="F:protein kinase activity"/>
    <property type="evidence" value="ECO:0007669"/>
    <property type="project" value="InterPro"/>
</dbReference>
<keyword evidence="2" id="KW-1185">Reference proteome</keyword>
<protein>
    <recommendedName>
        <fullName evidence="3">Protein kinase domain-containing protein</fullName>
    </recommendedName>
</protein>
<proteinExistence type="predicted"/>
<reference evidence="1" key="1">
    <citation type="submission" date="2020-11" db="EMBL/GenBank/DDBJ databases">
        <authorList>
            <consortium name="DOE Joint Genome Institute"/>
            <person name="Ahrendt S."/>
            <person name="Riley R."/>
            <person name="Andreopoulos W."/>
            <person name="Labutti K."/>
            <person name="Pangilinan J."/>
            <person name="Ruiz-Duenas F.J."/>
            <person name="Barrasa J.M."/>
            <person name="Sanchez-Garcia M."/>
            <person name="Camarero S."/>
            <person name="Miyauchi S."/>
            <person name="Serrano A."/>
            <person name="Linde D."/>
            <person name="Babiker R."/>
            <person name="Drula E."/>
            <person name="Ayuso-Fernandez I."/>
            <person name="Pacheco R."/>
            <person name="Padilla G."/>
            <person name="Ferreira P."/>
            <person name="Barriuso J."/>
            <person name="Kellner H."/>
            <person name="Castanera R."/>
            <person name="Alfaro M."/>
            <person name="Ramirez L."/>
            <person name="Pisabarro A.G."/>
            <person name="Kuo A."/>
            <person name="Tritt A."/>
            <person name="Lipzen A."/>
            <person name="He G."/>
            <person name="Yan M."/>
            <person name="Ng V."/>
            <person name="Cullen D."/>
            <person name="Martin F."/>
            <person name="Rosso M.-N."/>
            <person name="Henrissat B."/>
            <person name="Hibbett D."/>
            <person name="Martinez A.T."/>
            <person name="Grigoriev I.V."/>
        </authorList>
    </citation>
    <scope>NUCLEOTIDE SEQUENCE</scope>
    <source>
        <strain evidence="1">AH 40177</strain>
    </source>
</reference>